<sequence>MSQPGIPFEPSRTIPDTMLAATTERFGRPEDVVRMRRITTPAPEPGEILIDVAAASVNAADWHWATGLPMFSRIALGFRRPKRSIAGTDVAGTVVALGAGVTTWSLGDRVCGQLEAGGSFAEYALAPADRVVAVPDGVDLETAATLGIAAETALQGLRDWGGLTEGQSVLINGASGGVGTFAVQLARALGAGRIVAVGSTANIETAAGLGADEVIDYTTTDPTGVLTETFDIVFDNVGVWPLRECRRLVGDNGVYVMTTAPKSPWLHPLPRMLATPLYFGATRGKAVAGRTAAYSPEDLRTLLGLAAAGRITPVIERRFPLAEAAEALRLQGEFHARGKSLIIPDPAG</sequence>
<dbReference type="CDD" id="cd08267">
    <property type="entry name" value="MDR1"/>
    <property type="match status" value="1"/>
</dbReference>
<dbReference type="InterPro" id="IPR036291">
    <property type="entry name" value="NAD(P)-bd_dom_sf"/>
</dbReference>
<dbReference type="PANTHER" id="PTHR44013">
    <property type="entry name" value="ZINC-TYPE ALCOHOL DEHYDROGENASE-LIKE PROTEIN C16A3.02C"/>
    <property type="match status" value="1"/>
</dbReference>
<protein>
    <submittedName>
        <fullName evidence="2">NAD(P)-dependent alcohol dehydrogenase</fullName>
    </submittedName>
</protein>
<proteinExistence type="predicted"/>
<keyword evidence="3" id="KW-1185">Reference proteome</keyword>
<dbReference type="Proteomes" id="UP001442841">
    <property type="component" value="Chromosome"/>
</dbReference>
<dbReference type="EMBL" id="CP154795">
    <property type="protein sequence ID" value="XAN07910.1"/>
    <property type="molecule type" value="Genomic_DNA"/>
</dbReference>
<dbReference type="PROSITE" id="PS01162">
    <property type="entry name" value="QOR_ZETA_CRYSTAL"/>
    <property type="match status" value="1"/>
</dbReference>
<dbReference type="Pfam" id="PF08240">
    <property type="entry name" value="ADH_N"/>
    <property type="match status" value="1"/>
</dbReference>
<dbReference type="PANTHER" id="PTHR44013:SF1">
    <property type="entry name" value="ZINC-TYPE ALCOHOL DEHYDROGENASE-LIKE PROTEIN C16A3.02C"/>
    <property type="match status" value="1"/>
</dbReference>
<feature type="domain" description="Enoyl reductase (ER)" evidence="1">
    <location>
        <begin position="27"/>
        <end position="342"/>
    </location>
</feature>
<dbReference type="InterPro" id="IPR052733">
    <property type="entry name" value="Chloroplast_QOR"/>
</dbReference>
<dbReference type="InterPro" id="IPR013154">
    <property type="entry name" value="ADH-like_N"/>
</dbReference>
<dbReference type="InterPro" id="IPR020843">
    <property type="entry name" value="ER"/>
</dbReference>
<dbReference type="Pfam" id="PF13602">
    <property type="entry name" value="ADH_zinc_N_2"/>
    <property type="match status" value="1"/>
</dbReference>
<dbReference type="Gene3D" id="3.40.50.720">
    <property type="entry name" value="NAD(P)-binding Rossmann-like Domain"/>
    <property type="match status" value="1"/>
</dbReference>
<evidence type="ECO:0000259" key="1">
    <source>
        <dbReference type="SMART" id="SM00829"/>
    </source>
</evidence>
<reference evidence="2 3" key="1">
    <citation type="submission" date="2024-04" db="EMBL/GenBank/DDBJ databases">
        <title>Isolation of an actinomycete strain from pig manure.</title>
        <authorList>
            <person name="Gong T."/>
            <person name="Yu Z."/>
            <person name="An M."/>
            <person name="Wei C."/>
            <person name="Yang W."/>
            <person name="Liu L."/>
        </authorList>
    </citation>
    <scope>NUCLEOTIDE SEQUENCE [LARGE SCALE GENOMIC DNA]</scope>
    <source>
        <strain evidence="2 3">ZF39</strain>
    </source>
</reference>
<organism evidence="2 3">
    <name type="scientific">Ammonicoccus fulvus</name>
    <dbReference type="NCBI Taxonomy" id="3138240"/>
    <lineage>
        <taxon>Bacteria</taxon>
        <taxon>Bacillati</taxon>
        <taxon>Actinomycetota</taxon>
        <taxon>Actinomycetes</taxon>
        <taxon>Propionibacteriales</taxon>
        <taxon>Propionibacteriaceae</taxon>
        <taxon>Ammonicoccus</taxon>
    </lineage>
</organism>
<evidence type="ECO:0000313" key="2">
    <source>
        <dbReference type="EMBL" id="XAN07910.1"/>
    </source>
</evidence>
<dbReference type="InterPro" id="IPR002364">
    <property type="entry name" value="Quin_OxRdtase/zeta-crystal_CS"/>
</dbReference>
<dbReference type="SUPFAM" id="SSF50129">
    <property type="entry name" value="GroES-like"/>
    <property type="match status" value="1"/>
</dbReference>
<gene>
    <name evidence="2" type="ORF">AADG42_11530</name>
</gene>
<dbReference type="SUPFAM" id="SSF51735">
    <property type="entry name" value="NAD(P)-binding Rossmann-fold domains"/>
    <property type="match status" value="1"/>
</dbReference>
<dbReference type="RefSeq" id="WP_425309369.1">
    <property type="nucleotide sequence ID" value="NZ_CP154795.1"/>
</dbReference>
<dbReference type="InterPro" id="IPR011032">
    <property type="entry name" value="GroES-like_sf"/>
</dbReference>
<name>A0ABZ3FRV7_9ACTN</name>
<dbReference type="Gene3D" id="3.90.180.10">
    <property type="entry name" value="Medium-chain alcohol dehydrogenases, catalytic domain"/>
    <property type="match status" value="1"/>
</dbReference>
<accession>A0ABZ3FRV7</accession>
<dbReference type="SMART" id="SM00829">
    <property type="entry name" value="PKS_ER"/>
    <property type="match status" value="1"/>
</dbReference>
<evidence type="ECO:0000313" key="3">
    <source>
        <dbReference type="Proteomes" id="UP001442841"/>
    </source>
</evidence>